<feature type="non-terminal residue" evidence="1">
    <location>
        <position position="82"/>
    </location>
</feature>
<keyword evidence="2" id="KW-1185">Reference proteome</keyword>
<dbReference type="AlphaFoldDB" id="A0AAP2E3W2"/>
<dbReference type="RefSeq" id="WP_254088143.1">
    <property type="nucleotide sequence ID" value="NZ_JAHESE010000233.1"/>
</dbReference>
<dbReference type="Proteomes" id="UP001319080">
    <property type="component" value="Unassembled WGS sequence"/>
</dbReference>
<accession>A0AAP2E3W2</accession>
<feature type="non-terminal residue" evidence="1">
    <location>
        <position position="1"/>
    </location>
</feature>
<proteinExistence type="predicted"/>
<reference evidence="1 2" key="1">
    <citation type="submission" date="2021-05" db="EMBL/GenBank/DDBJ databases">
        <title>A Polyphasic approach of four new species of the genus Ohtaekwangia: Ohtaekwangia histidinii sp. nov., Ohtaekwangia cretensis sp. nov., Ohtaekwangia indiensis sp. nov., Ohtaekwangia reichenbachii sp. nov. from diverse environment.</title>
        <authorList>
            <person name="Octaviana S."/>
        </authorList>
    </citation>
    <scope>NUCLEOTIDE SEQUENCE [LARGE SCALE GENOMIC DNA]</scope>
    <source>
        <strain evidence="1 2">PWU5</strain>
    </source>
</reference>
<dbReference type="EMBL" id="JAHESE010000233">
    <property type="protein sequence ID" value="MBT1712613.1"/>
    <property type="molecule type" value="Genomic_DNA"/>
</dbReference>
<sequence length="82" mass="8848">PNGDVPTVNFRAAYASNKGVNNYDVLLDEQGEVKSKVTAEELAEVSNTMMKMSALYAGNNANKYLKKNYKGPTDNFAVAKAG</sequence>
<gene>
    <name evidence="1" type="ORF">KK062_30550</name>
</gene>
<evidence type="ECO:0000313" key="1">
    <source>
        <dbReference type="EMBL" id="MBT1712613.1"/>
    </source>
</evidence>
<organism evidence="1 2">
    <name type="scientific">Dawidia cretensis</name>
    <dbReference type="NCBI Taxonomy" id="2782350"/>
    <lineage>
        <taxon>Bacteria</taxon>
        <taxon>Pseudomonadati</taxon>
        <taxon>Bacteroidota</taxon>
        <taxon>Cytophagia</taxon>
        <taxon>Cytophagales</taxon>
        <taxon>Chryseotaleaceae</taxon>
        <taxon>Dawidia</taxon>
    </lineage>
</organism>
<protein>
    <submittedName>
        <fullName evidence="1">Uncharacterized protein</fullName>
    </submittedName>
</protein>
<evidence type="ECO:0000313" key="2">
    <source>
        <dbReference type="Proteomes" id="UP001319080"/>
    </source>
</evidence>
<name>A0AAP2E3W2_9BACT</name>
<comment type="caution">
    <text evidence="1">The sequence shown here is derived from an EMBL/GenBank/DDBJ whole genome shotgun (WGS) entry which is preliminary data.</text>
</comment>